<evidence type="ECO:0000313" key="3">
    <source>
        <dbReference type="Proteomes" id="UP001480595"/>
    </source>
</evidence>
<evidence type="ECO:0000256" key="1">
    <source>
        <dbReference type="SAM" id="SignalP"/>
    </source>
</evidence>
<keyword evidence="3" id="KW-1185">Reference proteome</keyword>
<feature type="signal peptide" evidence="1">
    <location>
        <begin position="1"/>
        <end position="16"/>
    </location>
</feature>
<comment type="caution">
    <text evidence="2">The sequence shown here is derived from an EMBL/GenBank/DDBJ whole genome shotgun (WGS) entry which is preliminary data.</text>
</comment>
<dbReference type="RefSeq" id="XP_066720444.1">
    <property type="nucleotide sequence ID" value="XM_066852303.1"/>
</dbReference>
<accession>A0ABR1WQW3</accession>
<gene>
    <name evidence="2" type="ORF">PG994_000894</name>
</gene>
<protein>
    <submittedName>
        <fullName evidence="2">Uncharacterized protein</fullName>
    </submittedName>
</protein>
<feature type="chain" id="PRO_5046460700" evidence="1">
    <location>
        <begin position="17"/>
        <end position="59"/>
    </location>
</feature>
<keyword evidence="1" id="KW-0732">Signal</keyword>
<dbReference type="EMBL" id="JAQQWL010000002">
    <property type="protein sequence ID" value="KAK8085920.1"/>
    <property type="molecule type" value="Genomic_DNA"/>
</dbReference>
<dbReference type="GeneID" id="92085366"/>
<reference evidence="2 3" key="1">
    <citation type="submission" date="2023-01" db="EMBL/GenBank/DDBJ databases">
        <title>Analysis of 21 Apiospora genomes using comparative genomics revels a genus with tremendous synthesis potential of carbohydrate active enzymes and secondary metabolites.</title>
        <authorList>
            <person name="Sorensen T."/>
        </authorList>
    </citation>
    <scope>NUCLEOTIDE SEQUENCE [LARGE SCALE GENOMIC DNA]</scope>
    <source>
        <strain evidence="2 3">CBS 135458</strain>
    </source>
</reference>
<sequence>MAQVSFITIMVTLTVIAPPSPSPLPPPILGLAHLIRQRGGTTTQDIGSALDDYTVFFSK</sequence>
<name>A0ABR1WQW3_9PEZI</name>
<dbReference type="Proteomes" id="UP001480595">
    <property type="component" value="Unassembled WGS sequence"/>
</dbReference>
<evidence type="ECO:0000313" key="2">
    <source>
        <dbReference type="EMBL" id="KAK8085920.1"/>
    </source>
</evidence>
<proteinExistence type="predicted"/>
<organism evidence="2 3">
    <name type="scientific">Apiospora phragmitis</name>
    <dbReference type="NCBI Taxonomy" id="2905665"/>
    <lineage>
        <taxon>Eukaryota</taxon>
        <taxon>Fungi</taxon>
        <taxon>Dikarya</taxon>
        <taxon>Ascomycota</taxon>
        <taxon>Pezizomycotina</taxon>
        <taxon>Sordariomycetes</taxon>
        <taxon>Xylariomycetidae</taxon>
        <taxon>Amphisphaeriales</taxon>
        <taxon>Apiosporaceae</taxon>
        <taxon>Apiospora</taxon>
    </lineage>
</organism>